<dbReference type="Gene3D" id="3.30.870.10">
    <property type="entry name" value="Endonuclease Chain A"/>
    <property type="match status" value="2"/>
</dbReference>
<dbReference type="Pfam" id="PF13091">
    <property type="entry name" value="PLDc_2"/>
    <property type="match status" value="1"/>
</dbReference>
<organism evidence="2">
    <name type="scientific">uncultured bacterium</name>
    <name type="common">gcode 4</name>
    <dbReference type="NCBI Taxonomy" id="1234023"/>
    <lineage>
        <taxon>Bacteria</taxon>
        <taxon>environmental samples</taxon>
    </lineage>
</organism>
<dbReference type="InterPro" id="IPR001736">
    <property type="entry name" value="PLipase_D/transphosphatidylase"/>
</dbReference>
<feature type="domain" description="PLD phosphodiesterase" evidence="1">
    <location>
        <begin position="124"/>
        <end position="155"/>
    </location>
</feature>
<evidence type="ECO:0000313" key="2">
    <source>
        <dbReference type="EMBL" id="EKE28819.1"/>
    </source>
</evidence>
<evidence type="ECO:0000259" key="1">
    <source>
        <dbReference type="PROSITE" id="PS50035"/>
    </source>
</evidence>
<dbReference type="GO" id="GO:0032049">
    <property type="term" value="P:cardiolipin biosynthetic process"/>
    <property type="evidence" value="ECO:0007669"/>
    <property type="project" value="UniProtKB-ARBA"/>
</dbReference>
<sequence length="379" mass="46450">MLKDYQNKAELIIDWERALEVILKLIEEAELTIKIRMYMWRDDESGRLIINSLNQKIKSCPNIKIYIEKDAFWTTVYNFQKFISIWRLWWDIFNTKIWMEFISNEKNVFFKNIWTWSFFLFKYIKENNHSKVYLFDENTSSSKMLIGWMNISDEYLTPQNKLEPSKWGWHDYMVLITWELSKNIYSHEFKKHKRFFARKWKEWMSILMNIKSNQLIRKELIREFYRARKNIIIEHWYLTDNIIIRKLKKISQKWVKVQIIMPDESDGVYHANMHSIYKLLKPSLINKREQDMEIYLYKGMIHAKVILIDEYTTIIGSANLTNWSFDILNETNAVFRQKNGITKDLLKQLRLDIKNCTRITLWNIPKYNRWIAWLQKIFI</sequence>
<comment type="caution">
    <text evidence="2">The sequence shown here is derived from an EMBL/GenBank/DDBJ whole genome shotgun (WGS) entry which is preliminary data.</text>
</comment>
<protein>
    <recommendedName>
        <fullName evidence="1">PLD phosphodiesterase domain-containing protein</fullName>
    </recommendedName>
</protein>
<dbReference type="PROSITE" id="PS50035">
    <property type="entry name" value="PLD"/>
    <property type="match status" value="2"/>
</dbReference>
<dbReference type="InterPro" id="IPR025202">
    <property type="entry name" value="PLD-like_dom"/>
</dbReference>
<dbReference type="AlphaFoldDB" id="K2GEW0"/>
<dbReference type="PANTHER" id="PTHR21248">
    <property type="entry name" value="CARDIOLIPIN SYNTHASE"/>
    <property type="match status" value="1"/>
</dbReference>
<feature type="domain" description="PLD phosphodiesterase" evidence="1">
    <location>
        <begin position="297"/>
        <end position="324"/>
    </location>
</feature>
<proteinExistence type="predicted"/>
<dbReference type="SMART" id="SM00155">
    <property type="entry name" value="PLDc"/>
    <property type="match status" value="2"/>
</dbReference>
<gene>
    <name evidence="2" type="ORF">ACD_3C00006G0001</name>
</gene>
<reference evidence="2" key="1">
    <citation type="journal article" date="2012" name="Science">
        <title>Fermentation, hydrogen, and sulfur metabolism in multiple uncultivated bacterial phyla.</title>
        <authorList>
            <person name="Wrighton K.C."/>
            <person name="Thomas B.C."/>
            <person name="Sharon I."/>
            <person name="Miller C.S."/>
            <person name="Castelle C.J."/>
            <person name="VerBerkmoes N.C."/>
            <person name="Wilkins M.J."/>
            <person name="Hettich R.L."/>
            <person name="Lipton M.S."/>
            <person name="Williams K.H."/>
            <person name="Long P.E."/>
            <person name="Banfield J.F."/>
        </authorList>
    </citation>
    <scope>NUCLEOTIDE SEQUENCE [LARGE SCALE GENOMIC DNA]</scope>
</reference>
<name>K2GEW0_9BACT</name>
<accession>K2GEW0</accession>
<dbReference type="EMBL" id="AMFJ01000280">
    <property type="protein sequence ID" value="EKE28819.1"/>
    <property type="molecule type" value="Genomic_DNA"/>
</dbReference>
<dbReference type="GO" id="GO:0030572">
    <property type="term" value="F:phosphatidyltransferase activity"/>
    <property type="evidence" value="ECO:0007669"/>
    <property type="project" value="UniProtKB-ARBA"/>
</dbReference>
<dbReference type="SUPFAM" id="SSF56024">
    <property type="entry name" value="Phospholipase D/nuclease"/>
    <property type="match status" value="2"/>
</dbReference>
<dbReference type="PANTHER" id="PTHR21248:SF22">
    <property type="entry name" value="PHOSPHOLIPASE D"/>
    <property type="match status" value="1"/>
</dbReference>